<accession>A0A543AFX9</accession>
<dbReference type="PANTHER" id="PTHR30213">
    <property type="entry name" value="INNER MEMBRANE PROTEIN YHJD"/>
    <property type="match status" value="1"/>
</dbReference>
<gene>
    <name evidence="7" type="ORF">FB556_1981</name>
</gene>
<feature type="transmembrane region" description="Helical" evidence="6">
    <location>
        <begin position="119"/>
        <end position="142"/>
    </location>
</feature>
<keyword evidence="4 6" id="KW-1133">Transmembrane helix</keyword>
<dbReference type="Proteomes" id="UP000319746">
    <property type="component" value="Unassembled WGS sequence"/>
</dbReference>
<dbReference type="RefSeq" id="WP_141867155.1">
    <property type="nucleotide sequence ID" value="NZ_BAABAN010000007.1"/>
</dbReference>
<organism evidence="7 8">
    <name type="scientific">Enteractinococcus coprophilus</name>
    <dbReference type="NCBI Taxonomy" id="1027633"/>
    <lineage>
        <taxon>Bacteria</taxon>
        <taxon>Bacillati</taxon>
        <taxon>Actinomycetota</taxon>
        <taxon>Actinomycetes</taxon>
        <taxon>Micrococcales</taxon>
        <taxon>Micrococcaceae</taxon>
    </lineage>
</organism>
<sequence length="383" mass="41961">MSIHHKLERTIAAEQQALNDPQDRKPAKRLPGAAFKYAMIRSVKQFLIDKGTDRAAILTYFAVLSLAPLLLAVFSIMTLFLASAADTVENFAEDLVTQTVPAEYQELALNLVNTMTQSASGGIIALIVGTVVALWSASKYVQAFARNMNEIYGVVEGRSKIKFYITTLLITLVMVITVVAVLVSLALNQTITDAVFAPFAQVVGAEGVLSTLTNTFLPIWEWVKYPVVLILLIIMIGVLYHFSGNVERKFKPLSIGAIIAVLGIVLAGIAMIIYLTYFASYSSYGAIGTLMAVLFVIWIFNIVILLGAEIDVEILRARQLVAGMPAEEHVQVRPRSVATVEKQVEKHAESVEDGKVLRRSLSVIHRDDNEEQTTDNRTGSSTS</sequence>
<evidence type="ECO:0000256" key="2">
    <source>
        <dbReference type="ARBA" id="ARBA00022475"/>
    </source>
</evidence>
<dbReference type="AlphaFoldDB" id="A0A543AFX9"/>
<keyword evidence="5 6" id="KW-0472">Membrane</keyword>
<feature type="transmembrane region" description="Helical" evidence="6">
    <location>
        <begin position="222"/>
        <end position="242"/>
    </location>
</feature>
<evidence type="ECO:0000256" key="4">
    <source>
        <dbReference type="ARBA" id="ARBA00022989"/>
    </source>
</evidence>
<evidence type="ECO:0000313" key="7">
    <source>
        <dbReference type="EMBL" id="TQL71495.1"/>
    </source>
</evidence>
<keyword evidence="3 6" id="KW-0812">Transmembrane</keyword>
<dbReference type="InterPro" id="IPR017039">
    <property type="entry name" value="Virul_fac_BrkB"/>
</dbReference>
<comment type="caution">
    <text evidence="7">The sequence shown here is derived from an EMBL/GenBank/DDBJ whole genome shotgun (WGS) entry which is preliminary data.</text>
</comment>
<dbReference type="Pfam" id="PF03631">
    <property type="entry name" value="Virul_fac_BrkB"/>
    <property type="match status" value="1"/>
</dbReference>
<feature type="transmembrane region" description="Helical" evidence="6">
    <location>
        <begin position="284"/>
        <end position="308"/>
    </location>
</feature>
<evidence type="ECO:0000256" key="5">
    <source>
        <dbReference type="ARBA" id="ARBA00023136"/>
    </source>
</evidence>
<feature type="transmembrane region" description="Helical" evidence="6">
    <location>
        <begin position="163"/>
        <end position="187"/>
    </location>
</feature>
<dbReference type="PANTHER" id="PTHR30213:SF0">
    <property type="entry name" value="UPF0761 MEMBRANE PROTEIN YIHY"/>
    <property type="match status" value="1"/>
</dbReference>
<feature type="transmembrane region" description="Helical" evidence="6">
    <location>
        <begin position="57"/>
        <end position="82"/>
    </location>
</feature>
<evidence type="ECO:0000256" key="6">
    <source>
        <dbReference type="SAM" id="Phobius"/>
    </source>
</evidence>
<evidence type="ECO:0000313" key="8">
    <source>
        <dbReference type="Proteomes" id="UP000319746"/>
    </source>
</evidence>
<feature type="transmembrane region" description="Helical" evidence="6">
    <location>
        <begin position="254"/>
        <end position="278"/>
    </location>
</feature>
<dbReference type="GO" id="GO:0005886">
    <property type="term" value="C:plasma membrane"/>
    <property type="evidence" value="ECO:0007669"/>
    <property type="project" value="UniProtKB-SubCell"/>
</dbReference>
<keyword evidence="8" id="KW-1185">Reference proteome</keyword>
<proteinExistence type="predicted"/>
<evidence type="ECO:0000256" key="3">
    <source>
        <dbReference type="ARBA" id="ARBA00022692"/>
    </source>
</evidence>
<reference evidence="7 8" key="1">
    <citation type="submission" date="2019-06" db="EMBL/GenBank/DDBJ databases">
        <title>Sequencing the genomes of 1000 actinobacteria strains.</title>
        <authorList>
            <person name="Klenk H.-P."/>
        </authorList>
    </citation>
    <scope>NUCLEOTIDE SEQUENCE [LARGE SCALE GENOMIC DNA]</scope>
    <source>
        <strain evidence="7 8">DSM 24083</strain>
    </source>
</reference>
<evidence type="ECO:0000256" key="1">
    <source>
        <dbReference type="ARBA" id="ARBA00004651"/>
    </source>
</evidence>
<protein>
    <submittedName>
        <fullName evidence="7">Membrane protein</fullName>
    </submittedName>
</protein>
<keyword evidence="2" id="KW-1003">Cell membrane</keyword>
<name>A0A543AFX9_9MICC</name>
<dbReference type="EMBL" id="VFOU01000003">
    <property type="protein sequence ID" value="TQL71495.1"/>
    <property type="molecule type" value="Genomic_DNA"/>
</dbReference>
<comment type="subcellular location">
    <subcellularLocation>
        <location evidence="1">Cell membrane</location>
        <topology evidence="1">Multi-pass membrane protein</topology>
    </subcellularLocation>
</comment>
<dbReference type="OrthoDB" id="9781030at2"/>